<gene>
    <name evidence="2" type="ORF">D9619_007957</name>
</gene>
<dbReference type="SUPFAM" id="SSF46934">
    <property type="entry name" value="UBA-like"/>
    <property type="match status" value="1"/>
</dbReference>
<dbReference type="EMBL" id="JAACJJ010000057">
    <property type="protein sequence ID" value="KAF5310654.1"/>
    <property type="molecule type" value="Genomic_DNA"/>
</dbReference>
<feature type="compositionally biased region" description="Acidic residues" evidence="1">
    <location>
        <begin position="562"/>
        <end position="577"/>
    </location>
</feature>
<feature type="compositionally biased region" description="Basic and acidic residues" evidence="1">
    <location>
        <begin position="631"/>
        <end position="653"/>
    </location>
</feature>
<dbReference type="GO" id="GO:0043130">
    <property type="term" value="F:ubiquitin binding"/>
    <property type="evidence" value="ECO:0007669"/>
    <property type="project" value="TreeGrafter"/>
</dbReference>
<organism evidence="2 3">
    <name type="scientific">Psilocybe cf. subviscida</name>
    <dbReference type="NCBI Taxonomy" id="2480587"/>
    <lineage>
        <taxon>Eukaryota</taxon>
        <taxon>Fungi</taxon>
        <taxon>Dikarya</taxon>
        <taxon>Basidiomycota</taxon>
        <taxon>Agaricomycotina</taxon>
        <taxon>Agaricomycetes</taxon>
        <taxon>Agaricomycetidae</taxon>
        <taxon>Agaricales</taxon>
        <taxon>Agaricineae</taxon>
        <taxon>Strophariaceae</taxon>
        <taxon>Psilocybe</taxon>
    </lineage>
</organism>
<dbReference type="OrthoDB" id="5577209at2759"/>
<evidence type="ECO:0008006" key="4">
    <source>
        <dbReference type="Google" id="ProtNLM"/>
    </source>
</evidence>
<dbReference type="InterPro" id="IPR009060">
    <property type="entry name" value="UBA-like_sf"/>
</dbReference>
<dbReference type="Proteomes" id="UP000567179">
    <property type="component" value="Unassembled WGS sequence"/>
</dbReference>
<evidence type="ECO:0000256" key="1">
    <source>
        <dbReference type="SAM" id="MobiDB-lite"/>
    </source>
</evidence>
<feature type="compositionally biased region" description="Basic and acidic residues" evidence="1">
    <location>
        <begin position="664"/>
        <end position="689"/>
    </location>
</feature>
<dbReference type="PANTHER" id="PTHR21494:SF0">
    <property type="entry name" value="ACTIVATING SIGNAL COINTEGRATOR 1 COMPLEX SUBUNIT 2"/>
    <property type="match status" value="1"/>
</dbReference>
<feature type="region of interest" description="Disordered" evidence="1">
    <location>
        <begin position="562"/>
        <end position="778"/>
    </location>
</feature>
<accession>A0A8H5ATJ5</accession>
<comment type="caution">
    <text evidence="2">The sequence shown here is derived from an EMBL/GenBank/DDBJ whole genome shotgun (WGS) entry which is preliminary data.</text>
</comment>
<proteinExistence type="predicted"/>
<evidence type="ECO:0000313" key="3">
    <source>
        <dbReference type="Proteomes" id="UP000567179"/>
    </source>
</evidence>
<evidence type="ECO:0000313" key="2">
    <source>
        <dbReference type="EMBL" id="KAF5310654.1"/>
    </source>
</evidence>
<feature type="compositionally biased region" description="Basic residues" evidence="1">
    <location>
        <begin position="752"/>
        <end position="768"/>
    </location>
</feature>
<keyword evidence="3" id="KW-1185">Reference proteome</keyword>
<dbReference type="Gene3D" id="1.10.8.10">
    <property type="entry name" value="DNA helicase RuvA subunit, C-terminal domain"/>
    <property type="match status" value="1"/>
</dbReference>
<dbReference type="InterPro" id="IPR052586">
    <property type="entry name" value="ASCC2"/>
</dbReference>
<protein>
    <recommendedName>
        <fullName evidence="4">CUE domain-containing protein</fullName>
    </recommendedName>
</protein>
<feature type="compositionally biased region" description="Basic and acidic residues" evidence="1">
    <location>
        <begin position="740"/>
        <end position="751"/>
    </location>
</feature>
<reference evidence="2 3" key="1">
    <citation type="journal article" date="2020" name="ISME J.">
        <title>Uncovering the hidden diversity of litter-decomposition mechanisms in mushroom-forming fungi.</title>
        <authorList>
            <person name="Floudas D."/>
            <person name="Bentzer J."/>
            <person name="Ahren D."/>
            <person name="Johansson T."/>
            <person name="Persson P."/>
            <person name="Tunlid A."/>
        </authorList>
    </citation>
    <scope>NUCLEOTIDE SEQUENCE [LARGE SCALE GENOMIC DNA]</scope>
    <source>
        <strain evidence="2 3">CBS 101986</strain>
    </source>
</reference>
<dbReference type="AlphaFoldDB" id="A0A8H5ATJ5"/>
<feature type="compositionally biased region" description="Gly residues" evidence="1">
    <location>
        <begin position="708"/>
        <end position="738"/>
    </location>
</feature>
<dbReference type="PANTHER" id="PTHR21494">
    <property type="entry name" value="ACTIVATING SIGNAL COINTEGRATOR 1 COMPLEX SUBUNIT 2 ASC-1 COMPLEX SUBUNIT P100"/>
    <property type="match status" value="1"/>
</dbReference>
<name>A0A8H5ATJ5_9AGAR</name>
<sequence length="778" mass="84644">MTTDVLRLPIYPSTASRKGLSPSQLAVLNQTVASTLSVVLALPPAKRDTSSTRDFLVSFAQDTAFQTLQNIIWRANGADTRDEWPRSSDERLIHRRSLLLAEKLAPDLNGLQLLLDLAIVYARTHPSQLHRVFSAAAPNITPGIEQELVPSFTTMLSSQEVPAAQGLYARRKIAECIFTFLRGAKGTPELIRPFGRSKQFVVALAALYDVGMSSIATSYGGTPALRAGVAAASQAHDRIADEWETLWMETKVALLDSFHIIISVMLDDLAACPHGPRLAIEAERTFDVVFAVLEAPTSSSSATPPVPFLNQTLIVDYQHAYSLTQLLANALNHAQENFFKLDLLESRLLSFDAHTTDDNTRSGALKIILRSSGIQPGIDNLGTRNSTSAHYQAQPPPVHYLADDSIPVSNGSRKGKSRAAAPAIDLSDEDLELLATQVLDILPDTSVRHVKLLLSHPRYERNPEKVIEALLEGTAPSEEDVEKELMFPEDEELLPPQRQQQGALSGNTHYDVTQRRNVFDDEDIDLSRLHIGKKGAGAEEVLRDRSFIEEMKADILRRAEAITDDEEDLGPDEDEDEMLARPGTLTWDGEDTGEEDEGEGDSGEEEDGEVEEEPETPETIIERAFLADPSVFERDATTRRSKERADLKARTGWDDGQIEGWKVMLDRNPGRKEKLAQKYEFRGNEKGLDVRPGGSGGGGRGRGRGRGGRGGGGGGRGGGSGGARGGRGGGQGGSGGGEPSARERAWKDKNKASRANHNRKRGHDKKMARAGATAGPST</sequence>
<feature type="compositionally biased region" description="Acidic residues" evidence="1">
    <location>
        <begin position="588"/>
        <end position="616"/>
    </location>
</feature>